<dbReference type="Pfam" id="PF13828">
    <property type="entry name" value="DUF4190"/>
    <property type="match status" value="1"/>
</dbReference>
<feature type="transmembrane region" description="Helical" evidence="1">
    <location>
        <begin position="6"/>
        <end position="24"/>
    </location>
</feature>
<feature type="domain" description="DUF4190" evidence="2">
    <location>
        <begin position="2"/>
        <end position="55"/>
    </location>
</feature>
<evidence type="ECO:0000313" key="4">
    <source>
        <dbReference type="Proteomes" id="UP001428817"/>
    </source>
</evidence>
<keyword evidence="4" id="KW-1185">Reference proteome</keyword>
<name>A0ABP9QTL2_9PSEU</name>
<dbReference type="Proteomes" id="UP001428817">
    <property type="component" value="Unassembled WGS sequence"/>
</dbReference>
<proteinExistence type="predicted"/>
<evidence type="ECO:0000259" key="2">
    <source>
        <dbReference type="Pfam" id="PF13828"/>
    </source>
</evidence>
<dbReference type="InterPro" id="IPR025241">
    <property type="entry name" value="DUF4190"/>
</dbReference>
<sequence>MLAIVSLVLIFVFWPAGIVCGMLARKQIRERDERGAGLALAGVIINGVLTVFAVLVFALLILFFGPGILTARTDI</sequence>
<evidence type="ECO:0000256" key="1">
    <source>
        <dbReference type="SAM" id="Phobius"/>
    </source>
</evidence>
<evidence type="ECO:0000313" key="3">
    <source>
        <dbReference type="EMBL" id="GAA5167077.1"/>
    </source>
</evidence>
<dbReference type="EMBL" id="BAABJP010000037">
    <property type="protein sequence ID" value="GAA5167077.1"/>
    <property type="molecule type" value="Genomic_DNA"/>
</dbReference>
<organism evidence="3 4">
    <name type="scientific">Pseudonocardia eucalypti</name>
    <dbReference type="NCBI Taxonomy" id="648755"/>
    <lineage>
        <taxon>Bacteria</taxon>
        <taxon>Bacillati</taxon>
        <taxon>Actinomycetota</taxon>
        <taxon>Actinomycetes</taxon>
        <taxon>Pseudonocardiales</taxon>
        <taxon>Pseudonocardiaceae</taxon>
        <taxon>Pseudonocardia</taxon>
    </lineage>
</organism>
<comment type="caution">
    <text evidence="3">The sequence shown here is derived from an EMBL/GenBank/DDBJ whole genome shotgun (WGS) entry which is preliminary data.</text>
</comment>
<feature type="transmembrane region" description="Helical" evidence="1">
    <location>
        <begin position="36"/>
        <end position="64"/>
    </location>
</feature>
<keyword evidence="1" id="KW-1133">Transmembrane helix</keyword>
<protein>
    <recommendedName>
        <fullName evidence="2">DUF4190 domain-containing protein</fullName>
    </recommendedName>
</protein>
<gene>
    <name evidence="3" type="ORF">GCM10023321_59210</name>
</gene>
<accession>A0ABP9QTL2</accession>
<keyword evidence="1" id="KW-0812">Transmembrane</keyword>
<reference evidence="4" key="1">
    <citation type="journal article" date="2019" name="Int. J. Syst. Evol. Microbiol.">
        <title>The Global Catalogue of Microorganisms (GCM) 10K type strain sequencing project: providing services to taxonomists for standard genome sequencing and annotation.</title>
        <authorList>
            <consortium name="The Broad Institute Genomics Platform"/>
            <consortium name="The Broad Institute Genome Sequencing Center for Infectious Disease"/>
            <person name="Wu L."/>
            <person name="Ma J."/>
        </authorList>
    </citation>
    <scope>NUCLEOTIDE SEQUENCE [LARGE SCALE GENOMIC DNA]</scope>
    <source>
        <strain evidence="4">JCM 18303</strain>
    </source>
</reference>
<keyword evidence="1" id="KW-0472">Membrane</keyword>